<feature type="compositionally biased region" description="Polar residues" evidence="1">
    <location>
        <begin position="1013"/>
        <end position="1023"/>
    </location>
</feature>
<dbReference type="SMART" id="SM00324">
    <property type="entry name" value="RhoGAP"/>
    <property type="match status" value="1"/>
</dbReference>
<evidence type="ECO:0000256" key="1">
    <source>
        <dbReference type="SAM" id="MobiDB-lite"/>
    </source>
</evidence>
<dbReference type="Proteomes" id="UP000015241">
    <property type="component" value="Unassembled WGS sequence"/>
</dbReference>
<accession>S8E9B2</accession>
<organism evidence="3 4">
    <name type="scientific">Fomitopsis schrenkii</name>
    <name type="common">Brown rot fungus</name>
    <dbReference type="NCBI Taxonomy" id="2126942"/>
    <lineage>
        <taxon>Eukaryota</taxon>
        <taxon>Fungi</taxon>
        <taxon>Dikarya</taxon>
        <taxon>Basidiomycota</taxon>
        <taxon>Agaricomycotina</taxon>
        <taxon>Agaricomycetes</taxon>
        <taxon>Polyporales</taxon>
        <taxon>Fomitopsis</taxon>
    </lineage>
</organism>
<reference evidence="3 4" key="1">
    <citation type="journal article" date="2012" name="Science">
        <title>The Paleozoic origin of enzymatic lignin decomposition reconstructed from 31 fungal genomes.</title>
        <authorList>
            <person name="Floudas D."/>
            <person name="Binder M."/>
            <person name="Riley R."/>
            <person name="Barry K."/>
            <person name="Blanchette R.A."/>
            <person name="Henrissat B."/>
            <person name="Martinez A.T."/>
            <person name="Otillar R."/>
            <person name="Spatafora J.W."/>
            <person name="Yadav J.S."/>
            <person name="Aerts A."/>
            <person name="Benoit I."/>
            <person name="Boyd A."/>
            <person name="Carlson A."/>
            <person name="Copeland A."/>
            <person name="Coutinho P.M."/>
            <person name="de Vries R.P."/>
            <person name="Ferreira P."/>
            <person name="Findley K."/>
            <person name="Foster B."/>
            <person name="Gaskell J."/>
            <person name="Glotzer D."/>
            <person name="Gorecki P."/>
            <person name="Heitman J."/>
            <person name="Hesse C."/>
            <person name="Hori C."/>
            <person name="Igarashi K."/>
            <person name="Jurgens J.A."/>
            <person name="Kallen N."/>
            <person name="Kersten P."/>
            <person name="Kohler A."/>
            <person name="Kuees U."/>
            <person name="Kumar T.K.A."/>
            <person name="Kuo A."/>
            <person name="LaButti K."/>
            <person name="Larrondo L.F."/>
            <person name="Lindquist E."/>
            <person name="Ling A."/>
            <person name="Lombard V."/>
            <person name="Lucas S."/>
            <person name="Lundell T."/>
            <person name="Martin R."/>
            <person name="McLaughlin D.J."/>
            <person name="Morgenstern I."/>
            <person name="Morin E."/>
            <person name="Murat C."/>
            <person name="Nagy L.G."/>
            <person name="Nolan M."/>
            <person name="Ohm R.A."/>
            <person name="Patyshakuliyeva A."/>
            <person name="Rokas A."/>
            <person name="Ruiz-Duenas F.J."/>
            <person name="Sabat G."/>
            <person name="Salamov A."/>
            <person name="Samejima M."/>
            <person name="Schmutz J."/>
            <person name="Slot J.C."/>
            <person name="St John F."/>
            <person name="Stenlid J."/>
            <person name="Sun H."/>
            <person name="Sun S."/>
            <person name="Syed K."/>
            <person name="Tsang A."/>
            <person name="Wiebenga A."/>
            <person name="Young D."/>
            <person name="Pisabarro A."/>
            <person name="Eastwood D.C."/>
            <person name="Martin F."/>
            <person name="Cullen D."/>
            <person name="Grigoriev I.V."/>
            <person name="Hibbett D.S."/>
        </authorList>
    </citation>
    <scope>NUCLEOTIDE SEQUENCE</scope>
    <source>
        <strain evidence="4">FP-58527</strain>
    </source>
</reference>
<feature type="compositionally biased region" description="Low complexity" evidence="1">
    <location>
        <begin position="1032"/>
        <end position="1054"/>
    </location>
</feature>
<feature type="compositionally biased region" description="Polar residues" evidence="1">
    <location>
        <begin position="241"/>
        <end position="252"/>
    </location>
</feature>
<dbReference type="STRING" id="743788.S8E9B2"/>
<dbReference type="GO" id="GO:0007264">
    <property type="term" value="P:small GTPase-mediated signal transduction"/>
    <property type="evidence" value="ECO:0007669"/>
    <property type="project" value="InterPro"/>
</dbReference>
<dbReference type="InterPro" id="IPR000198">
    <property type="entry name" value="RhoGAP_dom"/>
</dbReference>
<feature type="region of interest" description="Disordered" evidence="1">
    <location>
        <begin position="1012"/>
        <end position="1091"/>
    </location>
</feature>
<feature type="region of interest" description="Disordered" evidence="1">
    <location>
        <begin position="909"/>
        <end position="965"/>
    </location>
</feature>
<feature type="compositionally biased region" description="Polar residues" evidence="1">
    <location>
        <begin position="751"/>
        <end position="775"/>
    </location>
</feature>
<gene>
    <name evidence="3" type="ORF">FOMPIDRAFT_112469</name>
</gene>
<feature type="region of interest" description="Disordered" evidence="1">
    <location>
        <begin position="1"/>
        <end position="45"/>
    </location>
</feature>
<feature type="region of interest" description="Disordered" evidence="1">
    <location>
        <begin position="185"/>
        <end position="298"/>
    </location>
</feature>
<dbReference type="SUPFAM" id="SSF48350">
    <property type="entry name" value="GTPase activation domain, GAP"/>
    <property type="match status" value="1"/>
</dbReference>
<feature type="domain" description="Rho-GAP" evidence="2">
    <location>
        <begin position="650"/>
        <end position="900"/>
    </location>
</feature>
<feature type="compositionally biased region" description="Polar residues" evidence="1">
    <location>
        <begin position="459"/>
        <end position="488"/>
    </location>
</feature>
<dbReference type="OrthoDB" id="185175at2759"/>
<feature type="compositionally biased region" description="Low complexity" evidence="1">
    <location>
        <begin position="16"/>
        <end position="43"/>
    </location>
</feature>
<feature type="region of interest" description="Disordered" evidence="1">
    <location>
        <begin position="874"/>
        <end position="897"/>
    </location>
</feature>
<dbReference type="Gene3D" id="1.10.555.10">
    <property type="entry name" value="Rho GTPase activation protein"/>
    <property type="match status" value="1"/>
</dbReference>
<dbReference type="HOGENOM" id="CLU_003512_0_0_1"/>
<dbReference type="InterPro" id="IPR039767">
    <property type="entry name" value="RALBP1"/>
</dbReference>
<dbReference type="GO" id="GO:0005096">
    <property type="term" value="F:GTPase activator activity"/>
    <property type="evidence" value="ECO:0007669"/>
    <property type="project" value="InterPro"/>
</dbReference>
<dbReference type="InParanoid" id="S8E9B2"/>
<feature type="region of interest" description="Disordered" evidence="1">
    <location>
        <begin position="458"/>
        <end position="488"/>
    </location>
</feature>
<dbReference type="EMBL" id="KE504153">
    <property type="protein sequence ID" value="EPS99908.1"/>
    <property type="molecule type" value="Genomic_DNA"/>
</dbReference>
<proteinExistence type="predicted"/>
<feature type="region of interest" description="Disordered" evidence="1">
    <location>
        <begin position="85"/>
        <end position="143"/>
    </location>
</feature>
<dbReference type="Pfam" id="PF00620">
    <property type="entry name" value="RhoGAP"/>
    <property type="match status" value="2"/>
</dbReference>
<feature type="compositionally biased region" description="Low complexity" evidence="1">
    <location>
        <begin position="86"/>
        <end position="100"/>
    </location>
</feature>
<feature type="compositionally biased region" description="Basic and acidic residues" evidence="1">
    <location>
        <begin position="324"/>
        <end position="342"/>
    </location>
</feature>
<protein>
    <recommendedName>
        <fullName evidence="2">Rho-GAP domain-containing protein</fullName>
    </recommendedName>
</protein>
<dbReference type="PROSITE" id="PS50238">
    <property type="entry name" value="RHOGAP"/>
    <property type="match status" value="1"/>
</dbReference>
<dbReference type="GO" id="GO:0031267">
    <property type="term" value="F:small GTPase binding"/>
    <property type="evidence" value="ECO:0007669"/>
    <property type="project" value="InterPro"/>
</dbReference>
<feature type="region of interest" description="Disordered" evidence="1">
    <location>
        <begin position="321"/>
        <end position="397"/>
    </location>
</feature>
<feature type="compositionally biased region" description="Basic residues" evidence="1">
    <location>
        <begin position="105"/>
        <end position="114"/>
    </location>
</feature>
<feature type="region of interest" description="Disordered" evidence="1">
    <location>
        <begin position="1376"/>
        <end position="1409"/>
    </location>
</feature>
<feature type="compositionally biased region" description="Basic and acidic residues" evidence="1">
    <location>
        <begin position="253"/>
        <end position="266"/>
    </location>
</feature>
<feature type="region of interest" description="Disordered" evidence="1">
    <location>
        <begin position="1108"/>
        <end position="1138"/>
    </location>
</feature>
<feature type="region of interest" description="Disordered" evidence="1">
    <location>
        <begin position="1153"/>
        <end position="1181"/>
    </location>
</feature>
<sequence>MHYPHLSRPRDAYPHASSSSSLSSTAPSDLLPSAPPSDSSQSDIVPDLSRASVVYNSLPSSFPTKGHRFFAKAITQRTTSMGQVLSPASVVSSPRPASPSSGGGRFKRAFGRRKKSEDPTAMFSNTIGKGNQRDANDHVLPGASTSDLSYTTAASHAADSPASHNKKLPHAFQAASNKLNVFGRQKAAVSQLPQAPAFSSAPPPPPKEAHPPPRLATVQASRQPRHDTNAPLPAVPKETQRSPVSASTSPAQESRERLKEDWRKSDATMTSHITIRPGALAGNRSPRPVSLAESSHSGHTIVPVNKRLSALITDAEFNVVEEGPGDHSEDDSASHADDEGLTRRTSSRSPKPRPSRSPSGSIKTRNRRSMSLNVGPGHRTSIVEPVATPTTGRAPSSLGFHAQIASAAGPNPSLSTPRDNPTLTRAAANGYIAPLNTAGAQHSTGSNIRSKLAPWMSASAGNTPIQTHPSRVLPTQSKPPSSLRQTAVSMTGGLAPAAGIAMGLGKRAVERVGRAWGGLSSSSGPSSGASVISQSSSLSSVTSSDQGHALGRTFSKESSAALRGIVKKKRRFGPAASVSSATSSSAASDMDAFAAVGPTLGRRVRGPRKTPSGASIIGGLVFKRDLQTCVAETAIDGLDKTVVQEEGGGKPLEQRMLPALVVRCAQHLLKYGVREEGLFRISGRSSHVAKLRSEFDTGADWDMTECDPSELDPHAVASIFKTYLRELPESLLTNSLIPYFESALAAEDQASRASMESSTNGSINPSASHQRTGSSMGLHKAPSLSTLAVPRFQGKRSVSDSLLKALTWLISRMPRENRDLLYTVIELIRQTAARSVETKMPLANLLLLFSPTLNMNPGMLRVLCEHEDIWLGAAPQAPPQDEAPAGAAVASNEEDEDEVLDIRATFVTARESTGSMGENSAADPSARGSTSSGVEANEFTSDDEEEESSLHTPAESPEASPVDVEQTLGSGLAATVEHRTAQIMPDVVLLPPINPVSPVVLADDSASFISALEPQSTSSTRSASPHLAQDVPPLSSSESLTSRSETSEEPLSPRGRPSVDVDEEDDGPPVMNMKDQNRRSQDSFFLAPSPSDDLDLSLPAIPRWPAISTNLPGSTAQPPASPTPVPFPSTHGSTPATPISRRKSFALLSFPGLRSASESPSTSNTNSPVTNTPPSTWHRPKRPSLHLLLQKVTGVRSASTPVSTTQSAMASAPSLSAYMQSKPAAASVPSFSLMTESPAVEVGCPQSSHSRTLSSIEPPKLETTISSSPIRLNFADAMPVISTEQGSADTSPSSAGDMKVPILRVVTDEASPTSSEGSPRYVRPRAGSCATSLYVTPTGTTPKTPIADLYSQHTRSKSAMSFFNATDIDVASWRTRRDDSDSLLPVSRTTSGAPREPSPTPSIDLPVEETGEDWAASILMVAKSPVEQEVGA</sequence>
<evidence type="ECO:0000313" key="3">
    <source>
        <dbReference type="EMBL" id="EPS99908.1"/>
    </source>
</evidence>
<dbReference type="PANTHER" id="PTHR12783:SF5">
    <property type="entry name" value="RALA-BINDING PROTEIN 1"/>
    <property type="match status" value="1"/>
</dbReference>
<evidence type="ECO:0000313" key="4">
    <source>
        <dbReference type="Proteomes" id="UP000015241"/>
    </source>
</evidence>
<keyword evidence="4" id="KW-1185">Reference proteome</keyword>
<dbReference type="PANTHER" id="PTHR12783">
    <property type="entry name" value="RALA BINDING PROTEIN 1 RALBP1"/>
    <property type="match status" value="1"/>
</dbReference>
<dbReference type="eggNOG" id="KOG4370">
    <property type="taxonomic scope" value="Eukaryota"/>
</dbReference>
<dbReference type="InterPro" id="IPR008936">
    <property type="entry name" value="Rho_GTPase_activation_prot"/>
</dbReference>
<evidence type="ECO:0000259" key="2">
    <source>
        <dbReference type="PROSITE" id="PS50238"/>
    </source>
</evidence>
<feature type="region of interest" description="Disordered" evidence="1">
    <location>
        <begin position="751"/>
        <end position="779"/>
    </location>
</feature>
<feature type="compositionally biased region" description="Low complexity" evidence="1">
    <location>
        <begin position="874"/>
        <end position="888"/>
    </location>
</feature>
<feature type="compositionally biased region" description="Low complexity" evidence="1">
    <location>
        <begin position="1159"/>
        <end position="1176"/>
    </location>
</feature>
<name>S8E9B2_FOMSC</name>